<protein>
    <recommendedName>
        <fullName evidence="10">ADP-dependent glucokinase</fullName>
    </recommendedName>
</protein>
<dbReference type="GO" id="GO:0043843">
    <property type="term" value="F:ADP-specific glucokinase activity"/>
    <property type="evidence" value="ECO:0007669"/>
    <property type="project" value="TreeGrafter"/>
</dbReference>
<name>A0A2P4Y701_9STRA</name>
<keyword evidence="1" id="KW-0963">Cytoplasm</keyword>
<dbReference type="InterPro" id="IPR029056">
    <property type="entry name" value="Ribokinase-like"/>
</dbReference>
<evidence type="ECO:0000256" key="5">
    <source>
        <dbReference type="ARBA" id="ARBA00022842"/>
    </source>
</evidence>
<dbReference type="SUPFAM" id="SSF53613">
    <property type="entry name" value="Ribokinase-like"/>
    <property type="match status" value="1"/>
</dbReference>
<dbReference type="GO" id="GO:0006096">
    <property type="term" value="P:glycolytic process"/>
    <property type="evidence" value="ECO:0007669"/>
    <property type="project" value="UniProtKB-KW"/>
</dbReference>
<dbReference type="OrthoDB" id="5847021at2759"/>
<dbReference type="PANTHER" id="PTHR21208">
    <property type="entry name" value="ADP-DEPENDENT GLUCOKINASE"/>
    <property type="match status" value="1"/>
</dbReference>
<keyword evidence="6" id="KW-0324">Glycolysis</keyword>
<dbReference type="GO" id="GO:0006006">
    <property type="term" value="P:glucose metabolic process"/>
    <property type="evidence" value="ECO:0007669"/>
    <property type="project" value="TreeGrafter"/>
</dbReference>
<evidence type="ECO:0000313" key="8">
    <source>
        <dbReference type="EMBL" id="POM73588.1"/>
    </source>
</evidence>
<keyword evidence="9" id="KW-1185">Reference proteome</keyword>
<dbReference type="InterPro" id="IPR007666">
    <property type="entry name" value="ADP_PFK/GK"/>
</dbReference>
<feature type="region of interest" description="Disordered" evidence="7">
    <location>
        <begin position="451"/>
        <end position="477"/>
    </location>
</feature>
<evidence type="ECO:0000256" key="6">
    <source>
        <dbReference type="ARBA" id="ARBA00023152"/>
    </source>
</evidence>
<dbReference type="Proteomes" id="UP000237271">
    <property type="component" value="Unassembled WGS sequence"/>
</dbReference>
<dbReference type="AlphaFoldDB" id="A0A2P4Y701"/>
<comment type="caution">
    <text evidence="8">The sequence shown here is derived from an EMBL/GenBank/DDBJ whole genome shotgun (WGS) entry which is preliminary data.</text>
</comment>
<sequence length="559" mass="61489">MYSASQLLALGVSLAICAAAVLYADFFAELFPTRDASLSVAEQQQMLASMVFHTSKNGNAAADETRAPPRIAFCCSADLDVAVPAVELMQSVQKVERQELEKKKKGFNKAGKASGSLIKRHHERIGSLKELQESFAYYFSSGAAAEQSMLSPEQFREVVALADALPGVKRNVGGNAAVMAERASAEGCTVLLGAAIGKLMKPYFVDPRIQLVGLLDEHQHDDVHLVLEYASGDEFRGHTSPRANRYYLNHDVHNARLSVLEEFEKSLDAFKPDLVVFGGLQLMEVEMDQRGRLMRLQALSEVLQNLFVAKTPTHYEFAAVSDFSLFDDTVRLVLPWVESIGLNEQELFILHHYLVTGEEGTATTSRPTVAEISAQLHDVIQFASKAKKNFQTSGQDQDISEEKQESLALAQLSRIHFHTLQFHIVCQKESSMWEDPTTALVQSALMSSKVACGKPPAPGSASGDANKPKPMRTSAEMEVDPERVEILLARQQLLSKSQSLKVDLDPFSPVVTWQEADFQCHLVPMMACKKPDHTAGLGDNISGTGVAYHRIQKKNEASN</sequence>
<keyword evidence="5" id="KW-0460">Magnesium</keyword>
<proteinExistence type="predicted"/>
<evidence type="ECO:0000256" key="3">
    <source>
        <dbReference type="ARBA" id="ARBA00022723"/>
    </source>
</evidence>
<gene>
    <name evidence="8" type="ORF">PHPALM_9549</name>
</gene>
<evidence type="ECO:0000256" key="2">
    <source>
        <dbReference type="ARBA" id="ARBA00022679"/>
    </source>
</evidence>
<evidence type="ECO:0000313" key="9">
    <source>
        <dbReference type="Proteomes" id="UP000237271"/>
    </source>
</evidence>
<accession>A0A2P4Y701</accession>
<evidence type="ECO:0000256" key="7">
    <source>
        <dbReference type="SAM" id="MobiDB-lite"/>
    </source>
</evidence>
<dbReference type="Gene3D" id="3.40.1190.20">
    <property type="match status" value="1"/>
</dbReference>
<dbReference type="PANTHER" id="PTHR21208:SF1">
    <property type="entry name" value="ADP-DEPENDENT GLUCOKINASE"/>
    <property type="match status" value="1"/>
</dbReference>
<dbReference type="GO" id="GO:0005783">
    <property type="term" value="C:endoplasmic reticulum"/>
    <property type="evidence" value="ECO:0007669"/>
    <property type="project" value="TreeGrafter"/>
</dbReference>
<keyword evidence="3" id="KW-0479">Metal-binding</keyword>
<keyword evidence="4" id="KW-0418">Kinase</keyword>
<dbReference type="GO" id="GO:0046872">
    <property type="term" value="F:metal ion binding"/>
    <property type="evidence" value="ECO:0007669"/>
    <property type="project" value="UniProtKB-KW"/>
</dbReference>
<dbReference type="Pfam" id="PF04587">
    <property type="entry name" value="ADP_PFK_GK"/>
    <property type="match status" value="1"/>
</dbReference>
<evidence type="ECO:0000256" key="1">
    <source>
        <dbReference type="ARBA" id="ARBA00022490"/>
    </source>
</evidence>
<dbReference type="EMBL" id="NCKW01005075">
    <property type="protein sequence ID" value="POM73588.1"/>
    <property type="molecule type" value="Genomic_DNA"/>
</dbReference>
<organism evidence="8 9">
    <name type="scientific">Phytophthora palmivora</name>
    <dbReference type="NCBI Taxonomy" id="4796"/>
    <lineage>
        <taxon>Eukaryota</taxon>
        <taxon>Sar</taxon>
        <taxon>Stramenopiles</taxon>
        <taxon>Oomycota</taxon>
        <taxon>Peronosporomycetes</taxon>
        <taxon>Peronosporales</taxon>
        <taxon>Peronosporaceae</taxon>
        <taxon>Phytophthora</taxon>
    </lineage>
</organism>
<keyword evidence="2" id="KW-0808">Transferase</keyword>
<dbReference type="PROSITE" id="PS51255">
    <property type="entry name" value="ADPK"/>
    <property type="match status" value="1"/>
</dbReference>
<evidence type="ECO:0000256" key="4">
    <source>
        <dbReference type="ARBA" id="ARBA00022777"/>
    </source>
</evidence>
<evidence type="ECO:0008006" key="10">
    <source>
        <dbReference type="Google" id="ProtNLM"/>
    </source>
</evidence>
<reference evidence="8 9" key="1">
    <citation type="journal article" date="2017" name="Genome Biol. Evol.">
        <title>Phytophthora megakarya and P. palmivora, closely related causal agents of cacao black pod rot, underwent increases in genome sizes and gene numbers by different mechanisms.</title>
        <authorList>
            <person name="Ali S.S."/>
            <person name="Shao J."/>
            <person name="Lary D.J."/>
            <person name="Kronmiller B."/>
            <person name="Shen D."/>
            <person name="Strem M.D."/>
            <person name="Amoako-Attah I."/>
            <person name="Akrofi A.Y."/>
            <person name="Begoude B.A."/>
            <person name="Ten Hoopen G.M."/>
            <person name="Coulibaly K."/>
            <person name="Kebe B.I."/>
            <person name="Melnick R.L."/>
            <person name="Guiltinan M.J."/>
            <person name="Tyler B.M."/>
            <person name="Meinhardt L.W."/>
            <person name="Bailey B.A."/>
        </authorList>
    </citation>
    <scope>NUCLEOTIDE SEQUENCE [LARGE SCALE GENOMIC DNA]</scope>
    <source>
        <strain evidence="9">sbr112.9</strain>
    </source>
</reference>